<protein>
    <submittedName>
        <fullName evidence="1">Uncharacterized protein</fullName>
    </submittedName>
</protein>
<dbReference type="Proteomes" id="UP000249016">
    <property type="component" value="Unassembled WGS sequence"/>
</dbReference>
<sequence length="188" mass="21419">MRGVKQQQVKTLINYADLIGGIPIYLFYNYCSDKATTDFIRRFTGVDVELYGCSYVNANQLSNAYLKGMKWKPIPNFTLIHPAMALPFFRLFELIGGSRIVDPSLRNSTINKAGADEVPRRLKEYSLDELVADDTWIKTSTTADTNILPSKDQLLKDQDNAEEFNPSFRIVFTDEGIQDFPSQFLMIL</sequence>
<organism evidence="1 2">
    <name type="scientific">Spirosoma telluris</name>
    <dbReference type="NCBI Taxonomy" id="2183553"/>
    <lineage>
        <taxon>Bacteria</taxon>
        <taxon>Pseudomonadati</taxon>
        <taxon>Bacteroidota</taxon>
        <taxon>Cytophagia</taxon>
        <taxon>Cytophagales</taxon>
        <taxon>Cytophagaceae</taxon>
        <taxon>Spirosoma</taxon>
    </lineage>
</organism>
<evidence type="ECO:0000313" key="2">
    <source>
        <dbReference type="Proteomes" id="UP000249016"/>
    </source>
</evidence>
<keyword evidence="2" id="KW-1185">Reference proteome</keyword>
<dbReference type="OrthoDB" id="785157at2"/>
<comment type="caution">
    <text evidence="1">The sequence shown here is derived from an EMBL/GenBank/DDBJ whole genome shotgun (WGS) entry which is preliminary data.</text>
</comment>
<dbReference type="RefSeq" id="WP_111351449.1">
    <property type="nucleotide sequence ID" value="NZ_QLII01000004.1"/>
</dbReference>
<dbReference type="AlphaFoldDB" id="A0A327NFS3"/>
<gene>
    <name evidence="1" type="ORF">HMF3257_39045</name>
</gene>
<reference evidence="1 2" key="1">
    <citation type="submission" date="2018-06" db="EMBL/GenBank/DDBJ databases">
        <title>Spirosoma sp. HMF3257 Genome sequencing and assembly.</title>
        <authorList>
            <person name="Kang H."/>
            <person name="Cha I."/>
            <person name="Kim H."/>
            <person name="Kang J."/>
            <person name="Joh K."/>
        </authorList>
    </citation>
    <scope>NUCLEOTIDE SEQUENCE [LARGE SCALE GENOMIC DNA]</scope>
    <source>
        <strain evidence="1 2">HMF3257</strain>
    </source>
</reference>
<proteinExistence type="predicted"/>
<name>A0A327NFS3_9BACT</name>
<dbReference type="EMBL" id="QLII01000004">
    <property type="protein sequence ID" value="RAI72904.1"/>
    <property type="molecule type" value="Genomic_DNA"/>
</dbReference>
<accession>A0A327NFS3</accession>
<evidence type="ECO:0000313" key="1">
    <source>
        <dbReference type="EMBL" id="RAI72904.1"/>
    </source>
</evidence>